<dbReference type="InterPro" id="IPR029068">
    <property type="entry name" value="Glyas_Bleomycin-R_OHBP_Dase"/>
</dbReference>
<accession>A0A8J3IIX4</accession>
<dbReference type="EMBL" id="BNJK01000001">
    <property type="protein sequence ID" value="GHO96344.1"/>
    <property type="molecule type" value="Genomic_DNA"/>
</dbReference>
<gene>
    <name evidence="2" type="ORF">KSF_063920</name>
</gene>
<sequence length="158" mass="17274">MTQSEIQAIPEGMHTITPHLVVRDAGRAAEWYKEALGAQERGRVPLPGGKYMQIALWFGDSAVMLADEFSEAGILSPLAIGGTPVVLHLSTENVDALWQRAVDAGATVLQPLQEQFWGDRYGQLVDPFGYRWGLAQHVRDVDPDEIARQAAAMFGSEA</sequence>
<dbReference type="Pfam" id="PF00903">
    <property type="entry name" value="Glyoxalase"/>
    <property type="match status" value="1"/>
</dbReference>
<dbReference type="InterPro" id="IPR037523">
    <property type="entry name" value="VOC_core"/>
</dbReference>
<dbReference type="Gene3D" id="3.30.720.120">
    <property type="match status" value="1"/>
</dbReference>
<keyword evidence="3" id="KW-1185">Reference proteome</keyword>
<dbReference type="Gene3D" id="3.30.720.110">
    <property type="match status" value="1"/>
</dbReference>
<protein>
    <submittedName>
        <fullName evidence="2">Glyoxalase</fullName>
    </submittedName>
</protein>
<name>A0A8J3IIX4_9CHLR</name>
<evidence type="ECO:0000259" key="1">
    <source>
        <dbReference type="PROSITE" id="PS51819"/>
    </source>
</evidence>
<dbReference type="CDD" id="cd07246">
    <property type="entry name" value="VOC_like"/>
    <property type="match status" value="1"/>
</dbReference>
<reference evidence="2" key="1">
    <citation type="submission" date="2020-10" db="EMBL/GenBank/DDBJ databases">
        <title>Taxonomic study of unclassified bacteria belonging to the class Ktedonobacteria.</title>
        <authorList>
            <person name="Yabe S."/>
            <person name="Wang C.M."/>
            <person name="Zheng Y."/>
            <person name="Sakai Y."/>
            <person name="Cavaletti L."/>
            <person name="Monciardini P."/>
            <person name="Donadio S."/>
        </authorList>
    </citation>
    <scope>NUCLEOTIDE SEQUENCE</scope>
    <source>
        <strain evidence="2">ID150040</strain>
    </source>
</reference>
<dbReference type="Proteomes" id="UP000597444">
    <property type="component" value="Unassembled WGS sequence"/>
</dbReference>
<dbReference type="InterPro" id="IPR004360">
    <property type="entry name" value="Glyas_Fos-R_dOase_dom"/>
</dbReference>
<dbReference type="PANTHER" id="PTHR34109">
    <property type="entry name" value="BNAUNNG04460D PROTEIN-RELATED"/>
    <property type="match status" value="1"/>
</dbReference>
<evidence type="ECO:0000313" key="3">
    <source>
        <dbReference type="Proteomes" id="UP000597444"/>
    </source>
</evidence>
<dbReference type="AlphaFoldDB" id="A0A8J3IIX4"/>
<dbReference type="SUPFAM" id="SSF54593">
    <property type="entry name" value="Glyoxalase/Bleomycin resistance protein/Dihydroxybiphenyl dioxygenase"/>
    <property type="match status" value="1"/>
</dbReference>
<dbReference type="PROSITE" id="PS51819">
    <property type="entry name" value="VOC"/>
    <property type="match status" value="1"/>
</dbReference>
<comment type="caution">
    <text evidence="2">The sequence shown here is derived from an EMBL/GenBank/DDBJ whole genome shotgun (WGS) entry which is preliminary data.</text>
</comment>
<proteinExistence type="predicted"/>
<dbReference type="PANTHER" id="PTHR34109:SF1">
    <property type="entry name" value="VOC DOMAIN-CONTAINING PROTEIN"/>
    <property type="match status" value="1"/>
</dbReference>
<dbReference type="RefSeq" id="WP_220206978.1">
    <property type="nucleotide sequence ID" value="NZ_BNJK01000001.1"/>
</dbReference>
<evidence type="ECO:0000313" key="2">
    <source>
        <dbReference type="EMBL" id="GHO96344.1"/>
    </source>
</evidence>
<organism evidence="2 3">
    <name type="scientific">Reticulibacter mediterranei</name>
    <dbReference type="NCBI Taxonomy" id="2778369"/>
    <lineage>
        <taxon>Bacteria</taxon>
        <taxon>Bacillati</taxon>
        <taxon>Chloroflexota</taxon>
        <taxon>Ktedonobacteria</taxon>
        <taxon>Ktedonobacterales</taxon>
        <taxon>Reticulibacteraceae</taxon>
        <taxon>Reticulibacter</taxon>
    </lineage>
</organism>
<feature type="domain" description="VOC" evidence="1">
    <location>
        <begin position="12"/>
        <end position="137"/>
    </location>
</feature>